<evidence type="ECO:0000313" key="2">
    <source>
        <dbReference type="EMBL" id="SIQ96854.1"/>
    </source>
</evidence>
<dbReference type="Pfam" id="PF05708">
    <property type="entry name" value="Peptidase_C92"/>
    <property type="match status" value="1"/>
</dbReference>
<dbReference type="EMBL" id="FTMD01000008">
    <property type="protein sequence ID" value="SIQ96854.1"/>
    <property type="molecule type" value="Genomic_DNA"/>
</dbReference>
<accession>A0A1N6X3A2</accession>
<gene>
    <name evidence="2" type="ORF">SAMN05421829_108176</name>
</gene>
<evidence type="ECO:0000313" key="3">
    <source>
        <dbReference type="Proteomes" id="UP000186819"/>
    </source>
</evidence>
<dbReference type="InterPro" id="IPR024453">
    <property type="entry name" value="Peptidase_C92"/>
</dbReference>
<reference evidence="3" key="1">
    <citation type="submission" date="2017-01" db="EMBL/GenBank/DDBJ databases">
        <authorList>
            <person name="Varghese N."/>
            <person name="Submissions S."/>
        </authorList>
    </citation>
    <scope>NUCLEOTIDE SEQUENCE [LARGE SCALE GENOMIC DNA]</scope>
    <source>
        <strain evidence="3">ATCC 51758</strain>
    </source>
</reference>
<evidence type="ECO:0000256" key="1">
    <source>
        <dbReference type="SAM" id="SignalP"/>
    </source>
</evidence>
<dbReference type="RefSeq" id="WP_076602663.1">
    <property type="nucleotide sequence ID" value="NZ_FTMD01000008.1"/>
</dbReference>
<keyword evidence="1" id="KW-0732">Signal</keyword>
<dbReference type="AlphaFoldDB" id="A0A1N6X3A2"/>
<dbReference type="Gene3D" id="3.90.1720.10">
    <property type="entry name" value="endopeptidase domain like (from Nostoc punctiforme)"/>
    <property type="match status" value="1"/>
</dbReference>
<name>A0A1N6X3A2_9RHOO</name>
<keyword evidence="3" id="KW-1185">Reference proteome</keyword>
<dbReference type="Proteomes" id="UP000186819">
    <property type="component" value="Unassembled WGS sequence"/>
</dbReference>
<sequence>MKRYLLAILACVPLLATAGTGTFSLQSLSADELQSRQQADLAAVLRYRSGLRSVIEFAAGQPRLFPAVRASDKRLLSQEERDAVRAVWRRLRDYFVALDSIAALHADYRRLGDERQRAASFLVNQAAFLAQYRSALEFIDVARHEPGLDVLFNEPLPDAGGAPRSFDRFKFRFLNVARATEFAAREVLSRHYGGAADPALADVVREDAGVIARMGRGRGETMTVANAVDVVRKSGFGLWFPVQAGVAEWMGDTKVLRLQRSLISAEQIATLPGRLEPGDILLERREWYVSNVGLPGFWPHAALYIGSPAERESYFDTPEVRDWVRAQGEPSGSFERLLARRHPRAQADGAAEHGGHPARVVEAISEGVAFTTIEHSADADSLAVLRPRVSRVDKAMALLRAYGYAGRPYDFNFDFRSDAALVCSELVFKAYEAEGGRRGLAFPVNEVLGRLATSPNDIVEQFDSQFGSPAQQTDLVLFLDGQERAGRAVDATLEEFRRSWRRPKWHLLTQARVTGQGL</sequence>
<feature type="signal peptide" evidence="1">
    <location>
        <begin position="1"/>
        <end position="18"/>
    </location>
</feature>
<dbReference type="InterPro" id="IPR038765">
    <property type="entry name" value="Papain-like_cys_pep_sf"/>
</dbReference>
<protein>
    <submittedName>
        <fullName evidence="2">Permuted papain-like amidase enzyme, YaeF/YiiX, C92 family</fullName>
    </submittedName>
</protein>
<dbReference type="STRING" id="34027.SAMN05421829_108176"/>
<feature type="chain" id="PRO_5012230183" evidence="1">
    <location>
        <begin position="19"/>
        <end position="518"/>
    </location>
</feature>
<organism evidence="2 3">
    <name type="scientific">Aromatoleum tolulyticum</name>
    <dbReference type="NCBI Taxonomy" id="34027"/>
    <lineage>
        <taxon>Bacteria</taxon>
        <taxon>Pseudomonadati</taxon>
        <taxon>Pseudomonadota</taxon>
        <taxon>Betaproteobacteria</taxon>
        <taxon>Rhodocyclales</taxon>
        <taxon>Rhodocyclaceae</taxon>
        <taxon>Aromatoleum</taxon>
    </lineage>
</organism>
<dbReference type="SUPFAM" id="SSF54001">
    <property type="entry name" value="Cysteine proteinases"/>
    <property type="match status" value="1"/>
</dbReference>
<proteinExistence type="predicted"/>